<accession>A0A8S5UTV0</accession>
<sequence length="113" mass="12838">MEFKYAIVEGGIDEVFDERGNTVLKMAMTSWNDRPAKLELRKWVMGTDGELSPNKGFAFLTEEGPTELVHSLIRNGYGSKSIIMDLLKDRPDEEVKDAEESDFYYDPAELLGE</sequence>
<dbReference type="Gene3D" id="2.30.31.70">
    <property type="match status" value="1"/>
</dbReference>
<feature type="region of interest" description="Disordered" evidence="1">
    <location>
        <begin position="93"/>
        <end position="113"/>
    </location>
</feature>
<reference evidence="2" key="1">
    <citation type="journal article" date="2021" name="Proc. Natl. Acad. Sci. U.S.A.">
        <title>A Catalog of Tens of Thousands of Viruses from Human Metagenomes Reveals Hidden Associations with Chronic Diseases.</title>
        <authorList>
            <person name="Tisza M.J."/>
            <person name="Buck C.B."/>
        </authorList>
    </citation>
    <scope>NUCLEOTIDE SEQUENCE</scope>
    <source>
        <strain evidence="2">CtYA416</strain>
    </source>
</reference>
<name>A0A8S5UTV0_9CAUD</name>
<evidence type="ECO:0000256" key="1">
    <source>
        <dbReference type="SAM" id="MobiDB-lite"/>
    </source>
</evidence>
<organism evidence="2">
    <name type="scientific">Myoviridae sp. ctYA416</name>
    <dbReference type="NCBI Taxonomy" id="2825125"/>
    <lineage>
        <taxon>Viruses</taxon>
        <taxon>Duplodnaviria</taxon>
        <taxon>Heunggongvirae</taxon>
        <taxon>Uroviricota</taxon>
        <taxon>Caudoviricetes</taxon>
    </lineage>
</organism>
<evidence type="ECO:0000313" key="2">
    <source>
        <dbReference type="EMBL" id="DAF97852.1"/>
    </source>
</evidence>
<proteinExistence type="predicted"/>
<feature type="compositionally biased region" description="Acidic residues" evidence="1">
    <location>
        <begin position="94"/>
        <end position="103"/>
    </location>
</feature>
<protein>
    <submittedName>
        <fullName evidence="2">Uncharacterized protein</fullName>
    </submittedName>
</protein>
<dbReference type="EMBL" id="BK016136">
    <property type="protein sequence ID" value="DAF97852.1"/>
    <property type="molecule type" value="Genomic_DNA"/>
</dbReference>